<feature type="compositionally biased region" description="Basic residues" evidence="1">
    <location>
        <begin position="118"/>
        <end position="127"/>
    </location>
</feature>
<evidence type="ECO:0000313" key="2">
    <source>
        <dbReference type="EMBL" id="KAF6085267.1"/>
    </source>
</evidence>
<evidence type="ECO:0000256" key="1">
    <source>
        <dbReference type="SAM" id="MobiDB-lite"/>
    </source>
</evidence>
<dbReference type="Proteomes" id="UP000664940">
    <property type="component" value="Unassembled WGS sequence"/>
</dbReference>
<protein>
    <recommendedName>
        <fullName evidence="4">Coiled-coil domain-containing protein 201</fullName>
    </recommendedName>
</protein>
<feature type="compositionally biased region" description="Polar residues" evidence="1">
    <location>
        <begin position="86"/>
        <end position="95"/>
    </location>
</feature>
<accession>A0A834DPG9</accession>
<comment type="caution">
    <text evidence="2">The sequence shown here is derived from an EMBL/GenBank/DDBJ whole genome shotgun (WGS) entry which is preliminary data.</text>
</comment>
<proteinExistence type="predicted"/>
<sequence length="190" mass="21053">MEPGAQVSEWSSSEDDEGPPSAPGRPSPGAAPKHSTPEEGPLRRPGSPLGRTLYRRAGGPAEGSLLSAHSSWDLPSPVRKRRLSTIWASEGSSEQLGPEEDPWAPEEEPPAPAEATQRQRRRRRQHEKQREAPGSWTGNTRLPGIPNPAGRRHRDPEKLAAVTERVRQWEARLLRSIEEATRHELTVEDD</sequence>
<organism evidence="2 3">
    <name type="scientific">Phyllostomus discolor</name>
    <name type="common">pale spear-nosed bat</name>
    <dbReference type="NCBI Taxonomy" id="89673"/>
    <lineage>
        <taxon>Eukaryota</taxon>
        <taxon>Metazoa</taxon>
        <taxon>Chordata</taxon>
        <taxon>Craniata</taxon>
        <taxon>Vertebrata</taxon>
        <taxon>Euteleostomi</taxon>
        <taxon>Mammalia</taxon>
        <taxon>Eutheria</taxon>
        <taxon>Laurasiatheria</taxon>
        <taxon>Chiroptera</taxon>
        <taxon>Yangochiroptera</taxon>
        <taxon>Phyllostomidae</taxon>
        <taxon>Phyllostominae</taxon>
        <taxon>Phyllostomus</taxon>
    </lineage>
</organism>
<evidence type="ECO:0008006" key="4">
    <source>
        <dbReference type="Google" id="ProtNLM"/>
    </source>
</evidence>
<feature type="region of interest" description="Disordered" evidence="1">
    <location>
        <begin position="1"/>
        <end position="160"/>
    </location>
</feature>
<dbReference type="EMBL" id="JABVXQ010000011">
    <property type="protein sequence ID" value="KAF6085267.1"/>
    <property type="molecule type" value="Genomic_DNA"/>
</dbReference>
<feature type="compositionally biased region" description="Acidic residues" evidence="1">
    <location>
        <begin position="97"/>
        <end position="109"/>
    </location>
</feature>
<evidence type="ECO:0000313" key="3">
    <source>
        <dbReference type="Proteomes" id="UP000664940"/>
    </source>
</evidence>
<name>A0A834DPG9_9CHIR</name>
<reference evidence="2 3" key="1">
    <citation type="journal article" date="2020" name="Nature">
        <title>Six reference-quality genomes reveal evolution of bat adaptations.</title>
        <authorList>
            <person name="Jebb D."/>
            <person name="Huang Z."/>
            <person name="Pippel M."/>
            <person name="Hughes G.M."/>
            <person name="Lavrichenko K."/>
            <person name="Devanna P."/>
            <person name="Winkler S."/>
            <person name="Jermiin L.S."/>
            <person name="Skirmuntt E.C."/>
            <person name="Katzourakis A."/>
            <person name="Burkitt-Gray L."/>
            <person name="Ray D.A."/>
            <person name="Sullivan K.A.M."/>
            <person name="Roscito J.G."/>
            <person name="Kirilenko B.M."/>
            <person name="Davalos L.M."/>
            <person name="Corthals A.P."/>
            <person name="Power M.L."/>
            <person name="Jones G."/>
            <person name="Ransome R.D."/>
            <person name="Dechmann D.K.N."/>
            <person name="Locatelli A.G."/>
            <person name="Puechmaille S.J."/>
            <person name="Fedrigo O."/>
            <person name="Jarvis E.D."/>
            <person name="Hiller M."/>
            <person name="Vernes S.C."/>
            <person name="Myers E.W."/>
            <person name="Teeling E.C."/>
        </authorList>
    </citation>
    <scope>NUCLEOTIDE SEQUENCE [LARGE SCALE GENOMIC DNA]</scope>
    <source>
        <strain evidence="2">Bat1K_MPI-CBG_1</strain>
    </source>
</reference>
<gene>
    <name evidence="2" type="ORF">HJG60_000144</name>
</gene>
<dbReference type="AlphaFoldDB" id="A0A834DPG9"/>